<dbReference type="AlphaFoldDB" id="A0A7R8AMQ9"/>
<dbReference type="Pfam" id="PF14231">
    <property type="entry name" value="GXWXG"/>
    <property type="match status" value="1"/>
</dbReference>
<keyword evidence="4" id="KW-1185">Reference proteome</keyword>
<evidence type="ECO:0008006" key="5">
    <source>
        <dbReference type="Google" id="ProtNLM"/>
    </source>
</evidence>
<gene>
    <name evidence="3" type="ORF">APUU_41728A</name>
</gene>
<dbReference type="KEGG" id="apuu:APUU_41728A"/>
<dbReference type="Proteomes" id="UP000654913">
    <property type="component" value="Chromosome 4"/>
</dbReference>
<dbReference type="GeneID" id="64975289"/>
<reference evidence="3" key="2">
    <citation type="submission" date="2021-02" db="EMBL/GenBank/DDBJ databases">
        <title>Aspergillus puulaauensis MK2 genome sequence.</title>
        <authorList>
            <person name="Futagami T."/>
            <person name="Mori K."/>
            <person name="Kadooka C."/>
            <person name="Tanaka T."/>
        </authorList>
    </citation>
    <scope>NUCLEOTIDE SEQUENCE</scope>
    <source>
        <strain evidence="3">MK2</strain>
    </source>
</reference>
<dbReference type="EMBL" id="AP024446">
    <property type="protein sequence ID" value="BCS25284.1"/>
    <property type="molecule type" value="Genomic_DNA"/>
</dbReference>
<organism evidence="3 4">
    <name type="scientific">Aspergillus puulaauensis</name>
    <dbReference type="NCBI Taxonomy" id="1220207"/>
    <lineage>
        <taxon>Eukaryota</taxon>
        <taxon>Fungi</taxon>
        <taxon>Dikarya</taxon>
        <taxon>Ascomycota</taxon>
        <taxon>Pezizomycotina</taxon>
        <taxon>Eurotiomycetes</taxon>
        <taxon>Eurotiomycetidae</taxon>
        <taxon>Eurotiales</taxon>
        <taxon>Aspergillaceae</taxon>
        <taxon>Aspergillus</taxon>
    </lineage>
</organism>
<feature type="domain" description="GXWXG" evidence="1">
    <location>
        <begin position="25"/>
        <end position="83"/>
    </location>
</feature>
<sequence length="150" mass="16959">MSSPDQQWVALSRRESKVEESEAEAVFQQLPAVSPESLLGEWHGRDLNTGHPGVQKNKELRWAGKSFVSVEDVKPMMVLDDAGNRVWKEEIGGARLREVKYNGVVSAAMIYNNKPIIDHFRKVNDTMVAGVMDTNLIKDCGLYYFYLTKV</sequence>
<proteinExistence type="predicted"/>
<accession>A0A7R8AMQ9</accession>
<evidence type="ECO:0000259" key="1">
    <source>
        <dbReference type="Pfam" id="PF14231"/>
    </source>
</evidence>
<dbReference type="InterPro" id="IPR025568">
    <property type="entry name" value="DUF4334"/>
</dbReference>
<dbReference type="Pfam" id="PF14232">
    <property type="entry name" value="DUF4334"/>
    <property type="match status" value="1"/>
</dbReference>
<evidence type="ECO:0000259" key="2">
    <source>
        <dbReference type="Pfam" id="PF14232"/>
    </source>
</evidence>
<dbReference type="InterPro" id="IPR025951">
    <property type="entry name" value="GXWXG_dom"/>
</dbReference>
<dbReference type="OrthoDB" id="2213372at2759"/>
<feature type="domain" description="DUF4334" evidence="2">
    <location>
        <begin position="92"/>
        <end position="149"/>
    </location>
</feature>
<dbReference type="RefSeq" id="XP_041557478.1">
    <property type="nucleotide sequence ID" value="XM_041704944.1"/>
</dbReference>
<evidence type="ECO:0000313" key="4">
    <source>
        <dbReference type="Proteomes" id="UP000654913"/>
    </source>
</evidence>
<reference evidence="3" key="1">
    <citation type="submission" date="2021-01" db="EMBL/GenBank/DDBJ databases">
        <authorList>
            <consortium name="Aspergillus puulaauensis MK2 genome sequencing consortium"/>
            <person name="Kazuki M."/>
            <person name="Futagami T."/>
        </authorList>
    </citation>
    <scope>NUCLEOTIDE SEQUENCE</scope>
    <source>
        <strain evidence="3">MK2</strain>
    </source>
</reference>
<protein>
    <recommendedName>
        <fullName evidence="5">GXWXG domain-containing protein</fullName>
    </recommendedName>
</protein>
<evidence type="ECO:0000313" key="3">
    <source>
        <dbReference type="EMBL" id="BCS25284.1"/>
    </source>
</evidence>
<name>A0A7R8AMQ9_9EURO</name>
<dbReference type="Gene3D" id="2.40.128.580">
    <property type="entry name" value="GXWXG domain"/>
    <property type="match status" value="1"/>
</dbReference>